<organism evidence="1 2">
    <name type="scientific">Diphasiastrum complanatum</name>
    <name type="common">Issler's clubmoss</name>
    <name type="synonym">Lycopodium complanatum</name>
    <dbReference type="NCBI Taxonomy" id="34168"/>
    <lineage>
        <taxon>Eukaryota</taxon>
        <taxon>Viridiplantae</taxon>
        <taxon>Streptophyta</taxon>
        <taxon>Embryophyta</taxon>
        <taxon>Tracheophyta</taxon>
        <taxon>Lycopodiopsida</taxon>
        <taxon>Lycopodiales</taxon>
        <taxon>Lycopodiaceae</taxon>
        <taxon>Lycopodioideae</taxon>
        <taxon>Diphasiastrum</taxon>
    </lineage>
</organism>
<dbReference type="Proteomes" id="UP001162992">
    <property type="component" value="Chromosome 15"/>
</dbReference>
<protein>
    <submittedName>
        <fullName evidence="1">Uncharacterized protein</fullName>
    </submittedName>
</protein>
<evidence type="ECO:0000313" key="2">
    <source>
        <dbReference type="Proteomes" id="UP001162992"/>
    </source>
</evidence>
<proteinExistence type="predicted"/>
<reference evidence="2" key="1">
    <citation type="journal article" date="2024" name="Proc. Natl. Acad. Sci. U.S.A.">
        <title>Extraordinary preservation of gene collinearity over three hundred million years revealed in homosporous lycophytes.</title>
        <authorList>
            <person name="Li C."/>
            <person name="Wickell D."/>
            <person name="Kuo L.Y."/>
            <person name="Chen X."/>
            <person name="Nie B."/>
            <person name="Liao X."/>
            <person name="Peng D."/>
            <person name="Ji J."/>
            <person name="Jenkins J."/>
            <person name="Williams M."/>
            <person name="Shu S."/>
            <person name="Plott C."/>
            <person name="Barry K."/>
            <person name="Rajasekar S."/>
            <person name="Grimwood J."/>
            <person name="Han X."/>
            <person name="Sun S."/>
            <person name="Hou Z."/>
            <person name="He W."/>
            <person name="Dai G."/>
            <person name="Sun C."/>
            <person name="Schmutz J."/>
            <person name="Leebens-Mack J.H."/>
            <person name="Li F.W."/>
            <person name="Wang L."/>
        </authorList>
    </citation>
    <scope>NUCLEOTIDE SEQUENCE [LARGE SCALE GENOMIC DNA]</scope>
    <source>
        <strain evidence="2">cv. PW_Plant_1</strain>
    </source>
</reference>
<gene>
    <name evidence="1" type="ORF">O6H91_15G082500</name>
</gene>
<sequence>MKAKLSAAAVVAFVAVIFVLRFCILEGPPLQIFSLTRSANDTLHFATTPSTGSAVQASPNDTSVHFNTHPPHPGNSSLADIFSLFPCCNISSREIEFISVWRQFRPVMARPDLFSDSREDQLEAYSAWKKLVEFLNEAHNQEVAKPVPAPTDEPPQKQCPYSVSYLNTTDLRNNKAFVLKIPCGLVLDSSITLVGVLEGLLGEFKIDLIGGDEEDPPIILHYNVRLRGDSSTNAAVIVQNTWTEQHQWEKESRCPSKDPSGSKMVDGLETCAKSVGKPMAKHQASSSMFGLGRSGQGSKEKQWFPFTNGLPFAATLWLGWEGFHMTVDGKHVTSFEYRQSLEPWMVNGVKLAGDLQLNSIMAKGLPVREDASDLPDLELLKAPGNLSKNTELKIFIGVVSTGNNFDRRLALRRSWMQYEAVRSGTVAVRFFVGLNINEQVNIELWKEAVSYGDIQLLPFIDYYDVITLKSIAICIYATQNLKADFIMKTDDDTFVRVDEVLARVYGSRGTGALLYGYITHNDKPHRDKNNKWYISEEEWSLPMYPPWAHGPGYIISNDIAKFIVKMRSNKALKMTSLGCGYNIGASHFCRYGLLGIVLFKLEDVAMGIWIEEFRRKGHDVSYVHDMQFDIAGCKTGYVIAHYQTPRNMLCIWEQLQRGLGPVCCP</sequence>
<comment type="caution">
    <text evidence="1">The sequence shown here is derived from an EMBL/GenBank/DDBJ whole genome shotgun (WGS) entry which is preliminary data.</text>
</comment>
<dbReference type="EMBL" id="CM055106">
    <property type="protein sequence ID" value="KAJ7530166.1"/>
    <property type="molecule type" value="Genomic_DNA"/>
</dbReference>
<name>A0ACC2BK78_DIPCM</name>
<keyword evidence="2" id="KW-1185">Reference proteome</keyword>
<evidence type="ECO:0000313" key="1">
    <source>
        <dbReference type="EMBL" id="KAJ7530166.1"/>
    </source>
</evidence>
<accession>A0ACC2BK78</accession>